<dbReference type="SUPFAM" id="SSF90123">
    <property type="entry name" value="ABC transporter transmembrane region"/>
    <property type="match status" value="2"/>
</dbReference>
<dbReference type="InterPro" id="IPR050173">
    <property type="entry name" value="ABC_transporter_C-like"/>
</dbReference>
<dbReference type="FunFam" id="3.40.50.300:FF:000610">
    <property type="entry name" value="Multidrug resistance-associated ABC transporter"/>
    <property type="match status" value="1"/>
</dbReference>
<keyword evidence="8 12" id="KW-1133">Transmembrane helix</keyword>
<evidence type="ECO:0000313" key="15">
    <source>
        <dbReference type="EMBL" id="QKX54454.1"/>
    </source>
</evidence>
<feature type="transmembrane region" description="Helical" evidence="12">
    <location>
        <begin position="1022"/>
        <end position="1046"/>
    </location>
</feature>
<dbReference type="GO" id="GO:0005737">
    <property type="term" value="C:cytoplasm"/>
    <property type="evidence" value="ECO:0007669"/>
    <property type="project" value="UniProtKB-ARBA"/>
</dbReference>
<dbReference type="Proteomes" id="UP000509510">
    <property type="component" value="Chromosome I"/>
</dbReference>
<feature type="transmembrane region" description="Helical" evidence="12">
    <location>
        <begin position="1159"/>
        <end position="1178"/>
    </location>
</feature>
<feature type="domain" description="ABC transporter" evidence="13">
    <location>
        <begin position="1299"/>
        <end position="1563"/>
    </location>
</feature>
<dbReference type="GeneID" id="55989051"/>
<feature type="region of interest" description="Disordered" evidence="11">
    <location>
        <begin position="873"/>
        <end position="932"/>
    </location>
</feature>
<dbReference type="SMART" id="SM00382">
    <property type="entry name" value="AAA"/>
    <property type="match status" value="2"/>
</dbReference>
<feature type="transmembrane region" description="Helical" evidence="12">
    <location>
        <begin position="103"/>
        <end position="124"/>
    </location>
</feature>
<proteinExistence type="inferred from homology"/>
<feature type="region of interest" description="Disordered" evidence="11">
    <location>
        <begin position="369"/>
        <end position="404"/>
    </location>
</feature>
<dbReference type="PANTHER" id="PTHR24223">
    <property type="entry name" value="ATP-BINDING CASSETTE SUB-FAMILY C"/>
    <property type="match status" value="1"/>
</dbReference>
<dbReference type="CDD" id="cd18604">
    <property type="entry name" value="ABC_6TM_VMR1_D2_like"/>
    <property type="match status" value="1"/>
</dbReference>
<dbReference type="Pfam" id="PF00005">
    <property type="entry name" value="ABC_tran"/>
    <property type="match status" value="2"/>
</dbReference>
<dbReference type="InterPro" id="IPR011527">
    <property type="entry name" value="ABC1_TM_dom"/>
</dbReference>
<keyword evidence="7" id="KW-0067">ATP-binding</keyword>
<evidence type="ECO:0000256" key="7">
    <source>
        <dbReference type="ARBA" id="ARBA00022840"/>
    </source>
</evidence>
<dbReference type="RefSeq" id="XP_035340633.1">
    <property type="nucleotide sequence ID" value="XM_035484740.1"/>
</dbReference>
<feature type="transmembrane region" description="Helical" evidence="12">
    <location>
        <begin position="136"/>
        <end position="158"/>
    </location>
</feature>
<keyword evidence="4 12" id="KW-0812">Transmembrane</keyword>
<evidence type="ECO:0000256" key="2">
    <source>
        <dbReference type="ARBA" id="ARBA00009726"/>
    </source>
</evidence>
<dbReference type="GO" id="GO:0005524">
    <property type="term" value="F:ATP binding"/>
    <property type="evidence" value="ECO:0007669"/>
    <property type="project" value="UniProtKB-KW"/>
</dbReference>
<feature type="region of interest" description="Disordered" evidence="11">
    <location>
        <begin position="1417"/>
        <end position="1441"/>
    </location>
</feature>
<keyword evidence="3" id="KW-0813">Transport</keyword>
<evidence type="ECO:0000259" key="14">
    <source>
        <dbReference type="PROSITE" id="PS50929"/>
    </source>
</evidence>
<evidence type="ECO:0000256" key="6">
    <source>
        <dbReference type="ARBA" id="ARBA00022741"/>
    </source>
</evidence>
<dbReference type="GO" id="GO:0140359">
    <property type="term" value="F:ABC-type transporter activity"/>
    <property type="evidence" value="ECO:0007669"/>
    <property type="project" value="InterPro"/>
</dbReference>
<feature type="transmembrane region" description="Helical" evidence="12">
    <location>
        <begin position="456"/>
        <end position="477"/>
    </location>
</feature>
<evidence type="ECO:0000256" key="4">
    <source>
        <dbReference type="ARBA" id="ARBA00022692"/>
    </source>
</evidence>
<comment type="subcellular location">
    <subcellularLocation>
        <location evidence="1">Membrane</location>
        <topology evidence="1">Multi-pass membrane protein</topology>
    </subcellularLocation>
</comment>
<evidence type="ECO:0000256" key="3">
    <source>
        <dbReference type="ARBA" id="ARBA00022448"/>
    </source>
</evidence>
<accession>A0A7H8QKP6</accession>
<dbReference type="PROSITE" id="PS00211">
    <property type="entry name" value="ABC_TRANSPORTER_1"/>
    <property type="match status" value="1"/>
</dbReference>
<comment type="similarity">
    <text evidence="2">Belongs to the ABC transporter superfamily. ABCC family. Conjugate transporter (TC 3.A.1.208) subfamily.</text>
</comment>
<feature type="transmembrane region" description="Helical" evidence="12">
    <location>
        <begin position="1226"/>
        <end position="1249"/>
    </location>
</feature>
<gene>
    <name evidence="15" type="ORF">TRUGW13939_01540</name>
</gene>
<dbReference type="PROSITE" id="PS50929">
    <property type="entry name" value="ABC_TM1F"/>
    <property type="match status" value="2"/>
</dbReference>
<feature type="compositionally biased region" description="Basic and acidic residues" evidence="11">
    <location>
        <begin position="918"/>
        <end position="932"/>
    </location>
</feature>
<keyword evidence="16" id="KW-1185">Reference proteome</keyword>
<feature type="domain" description="ABC transmembrane type-1" evidence="14">
    <location>
        <begin position="410"/>
        <end position="595"/>
    </location>
</feature>
<dbReference type="InterPro" id="IPR017871">
    <property type="entry name" value="ABC_transporter-like_CS"/>
</dbReference>
<dbReference type="CDD" id="cd03250">
    <property type="entry name" value="ABCC_MRP_domain1"/>
    <property type="match status" value="1"/>
</dbReference>
<evidence type="ECO:0000256" key="9">
    <source>
        <dbReference type="ARBA" id="ARBA00023136"/>
    </source>
</evidence>
<feature type="domain" description="ABC transmembrane type-1" evidence="14">
    <location>
        <begin position="958"/>
        <end position="1265"/>
    </location>
</feature>
<evidence type="ECO:0000256" key="8">
    <source>
        <dbReference type="ARBA" id="ARBA00022989"/>
    </source>
</evidence>
<keyword evidence="5" id="KW-0677">Repeat</keyword>
<feature type="transmembrane region" description="Helical" evidence="12">
    <location>
        <begin position="68"/>
        <end position="91"/>
    </location>
</feature>
<evidence type="ECO:0000256" key="1">
    <source>
        <dbReference type="ARBA" id="ARBA00004141"/>
    </source>
</evidence>
<feature type="transmembrane region" description="Helical" evidence="12">
    <location>
        <begin position="1199"/>
        <end position="1220"/>
    </location>
</feature>
<dbReference type="Gene3D" id="1.20.1560.10">
    <property type="entry name" value="ABC transporter type 1, transmembrane domain"/>
    <property type="match status" value="2"/>
</dbReference>
<dbReference type="PANTHER" id="PTHR24223:SF456">
    <property type="entry name" value="MULTIDRUG RESISTANCE-ASSOCIATED PROTEIN LETHAL(2)03659"/>
    <property type="match status" value="1"/>
</dbReference>
<organism evidence="15 16">
    <name type="scientific">Talaromyces rugulosus</name>
    <name type="common">Penicillium rugulosum</name>
    <dbReference type="NCBI Taxonomy" id="121627"/>
    <lineage>
        <taxon>Eukaryota</taxon>
        <taxon>Fungi</taxon>
        <taxon>Dikarya</taxon>
        <taxon>Ascomycota</taxon>
        <taxon>Pezizomycotina</taxon>
        <taxon>Eurotiomycetes</taxon>
        <taxon>Eurotiomycetidae</taxon>
        <taxon>Eurotiales</taxon>
        <taxon>Trichocomaceae</taxon>
        <taxon>Talaromyces</taxon>
        <taxon>Talaromyces sect. Islandici</taxon>
    </lineage>
</organism>
<dbReference type="SUPFAM" id="SSF52540">
    <property type="entry name" value="P-loop containing nucleoside triphosphate hydrolases"/>
    <property type="match status" value="2"/>
</dbReference>
<dbReference type="CDD" id="cd18596">
    <property type="entry name" value="ABC_6TM_VMR1_D1_like"/>
    <property type="match status" value="1"/>
</dbReference>
<sequence length="1577" mass="174293">MLDPPSSLAIASAGLAIVALLNTRAIGSIGRRLLHVNRTQISQHDLYEDEDGVATKQSLKDYTATLRWLLYGTTLLTVAGIGISLSIAVLGTSGSLGSQNLRIESWLGAAAWALLGLNAIAMLLECSPLNTFGLSVFGFLATFATVATPALELFFVLTISEKKQYFDSTYLGLLLAQSVVGLALSIVYLLVPRRPDVFFQDKLVDRQYSSPLLHRVTFGWADRLLQFAIRNRGLEIDDLNFIDTTLRSKDLHANFEASRGSLPLWKLLLKAYWPTILLQYFLTLIYSFAQFSPQIALFGLLKSLEDRELGQEVKWRTWQWVISLGVFEMTASSLNCYLYWVVYTKLAMPIKQQLAAFVFAKAMRRKDVKGAEKPNSTPDDTTDKDSDTDATSEADSDEENDTGLGKTRQSIINLVVVDADVISDAVQYNHLLVASMLELAIACTFLVNLLGWKATFSGLSIAVIVLPVNVYTAKKVANAQTSLMKYRDQKVAVLTEVLQGIRQIKFSAAESSWQQKVSEVRERELGAQWRVLAYDIGLTTIWLLGPIMLSAVSLAVYASINGKLTASVAFTAMSVFETLEVSFAVLPELISDFVEAWVSMGRIDKHLDAPEKGQVTVPSETIAFEKASVAWPVDDEETSTEERFMLRNLNMSFPDKGLTVVSGKTGSGKSLLLATILGEADILDGTVRVPQPPPIEERHDKLANSSNWLIDSAIAYVSQTPWIENASVRQNILFDLPHDATRYDMVLSACALKKDLDMLTDGDLTDIGANGINLSGGQKWRVSFARALYSRASILVMDDIFSAVDAHTGRHLFEQALTGELGQGRTRILVTHHVGLCLPRTDYAVFMEEDGARCGTIEELKKSDSLASLLLSDNEGEEPSSETVIEVDGSSPVKEAAPKRKLSAHHPQVEPTGNTGNDMDRKPIPKKFMEDEGRSTGSIKKEIYARYFKTGGNTPLWLAGFAVCIAYQVITVGRSWWLNMWTAHSQSQESQYPITIKQPIHQQVISSNTTSQLATTVQDDSLMFYLSIYVLLSVLACVIGSLRYFCVFYASLRASRSLFNQLAYAVLRAPLRWLDTVPLGRILNRFTSDFRLLDNSLGYSISSVANHVLEVCGIVVAGALVSPWLIIFAFVLFLAYLYFASLYLTGAREIKRLESNAKSPILEQFGSALVGLGTIRAFTKKDTYIHRMHNLIDRHMQAWYHLWLFNYWLSFHMNVIGATFSMVSAMLIVSMGGISASLAGFALSFALQYTDIIEWTLRHYADLELEMNAAERVVEYSNIEIEDQEGKDAPAAWPAEGNIEVEDLVVAYAPDLPPVLKGLNFRVEQNQRVGVVGRTGAGKSSLTLALFRFLEARQGRIIIDGIDVSTIKLHDLRSRLAIIPQDPVLFSGSIRSNLDPFSEHSDDELYTALERVQLMTRTETSEGDSSTGSSTPVSSSSGTAIQDNTNANIFESLYSPVSEGGLNLSQGQRQLLCLARAIVSRPKIMVLDEATSAVDMDTDTLIQRSIRSEFGRNATTLLVIAHRLSTIADFDRILVMDAGKVVEFGAPRELMGIEGGVFRSLVEESGERKTLEEVIFS</sequence>
<feature type="transmembrane region" description="Helical" evidence="12">
    <location>
        <begin position="277"/>
        <end position="300"/>
    </location>
</feature>
<feature type="domain" description="ABC transporter" evidence="13">
    <location>
        <begin position="622"/>
        <end position="874"/>
    </location>
</feature>
<dbReference type="GO" id="GO:0016887">
    <property type="term" value="F:ATP hydrolysis activity"/>
    <property type="evidence" value="ECO:0007669"/>
    <property type="project" value="InterPro"/>
</dbReference>
<dbReference type="OrthoDB" id="6500128at2759"/>
<feature type="transmembrane region" description="Helical" evidence="12">
    <location>
        <begin position="956"/>
        <end position="977"/>
    </location>
</feature>
<evidence type="ECO:0000313" key="16">
    <source>
        <dbReference type="Proteomes" id="UP000509510"/>
    </source>
</evidence>
<evidence type="ECO:0000256" key="10">
    <source>
        <dbReference type="ARBA" id="ARBA00023180"/>
    </source>
</evidence>
<feature type="transmembrane region" description="Helical" evidence="12">
    <location>
        <begin position="1111"/>
        <end position="1139"/>
    </location>
</feature>
<dbReference type="InterPro" id="IPR003593">
    <property type="entry name" value="AAA+_ATPase"/>
</dbReference>
<evidence type="ECO:0000259" key="13">
    <source>
        <dbReference type="PROSITE" id="PS50893"/>
    </source>
</evidence>
<keyword evidence="6" id="KW-0547">Nucleotide-binding</keyword>
<dbReference type="InterPro" id="IPR036640">
    <property type="entry name" value="ABC1_TM_sf"/>
</dbReference>
<dbReference type="Gene3D" id="3.40.50.300">
    <property type="entry name" value="P-loop containing nucleotide triphosphate hydrolases"/>
    <property type="match status" value="2"/>
</dbReference>
<feature type="compositionally biased region" description="Acidic residues" evidence="11">
    <location>
        <begin position="388"/>
        <end position="401"/>
    </location>
</feature>
<reference evidence="16" key="1">
    <citation type="submission" date="2020-06" db="EMBL/GenBank/DDBJ databases">
        <title>A chromosome-scale genome assembly of Talaromyces rugulosus W13939.</title>
        <authorList>
            <person name="Wang B."/>
            <person name="Guo L."/>
            <person name="Ye K."/>
            <person name="Wang L."/>
        </authorList>
    </citation>
    <scope>NUCLEOTIDE SEQUENCE [LARGE SCALE GENOMIC DNA]</scope>
    <source>
        <strain evidence="16">W13939</strain>
    </source>
</reference>
<keyword evidence="9 12" id="KW-0472">Membrane</keyword>
<dbReference type="FunFam" id="1.20.1560.10:FF:000013">
    <property type="entry name" value="ABC transporter C family member 2"/>
    <property type="match status" value="1"/>
</dbReference>
<dbReference type="InterPro" id="IPR027417">
    <property type="entry name" value="P-loop_NTPase"/>
</dbReference>
<evidence type="ECO:0000256" key="12">
    <source>
        <dbReference type="SAM" id="Phobius"/>
    </source>
</evidence>
<feature type="transmembrane region" description="Helical" evidence="12">
    <location>
        <begin position="531"/>
        <end position="558"/>
    </location>
</feature>
<dbReference type="FunFam" id="3.40.50.300:FF:000825">
    <property type="entry name" value="ABC bile acid transporter"/>
    <property type="match status" value="1"/>
</dbReference>
<feature type="transmembrane region" description="Helical" evidence="12">
    <location>
        <begin position="320"/>
        <end position="340"/>
    </location>
</feature>
<feature type="compositionally biased region" description="Low complexity" evidence="11">
    <location>
        <begin position="1423"/>
        <end position="1439"/>
    </location>
</feature>
<dbReference type="InterPro" id="IPR003439">
    <property type="entry name" value="ABC_transporter-like_ATP-bd"/>
</dbReference>
<dbReference type="GO" id="GO:0016020">
    <property type="term" value="C:membrane"/>
    <property type="evidence" value="ECO:0007669"/>
    <property type="project" value="UniProtKB-SubCell"/>
</dbReference>
<dbReference type="KEGG" id="trg:TRUGW13939_01540"/>
<dbReference type="Pfam" id="PF00664">
    <property type="entry name" value="ABC_membrane"/>
    <property type="match status" value="2"/>
</dbReference>
<dbReference type="CDD" id="cd03244">
    <property type="entry name" value="ABCC_MRP_domain2"/>
    <property type="match status" value="1"/>
</dbReference>
<name>A0A7H8QKP6_TALRU</name>
<protein>
    <submittedName>
        <fullName evidence="15">Uncharacterized protein</fullName>
    </submittedName>
</protein>
<dbReference type="PROSITE" id="PS50893">
    <property type="entry name" value="ABC_TRANSPORTER_2"/>
    <property type="match status" value="2"/>
</dbReference>
<feature type="transmembrane region" description="Helical" evidence="12">
    <location>
        <begin position="170"/>
        <end position="191"/>
    </location>
</feature>
<evidence type="ECO:0000256" key="11">
    <source>
        <dbReference type="SAM" id="MobiDB-lite"/>
    </source>
</evidence>
<keyword evidence="10" id="KW-0325">Glycoprotein</keyword>
<evidence type="ECO:0000256" key="5">
    <source>
        <dbReference type="ARBA" id="ARBA00022737"/>
    </source>
</evidence>
<dbReference type="EMBL" id="CP055898">
    <property type="protein sequence ID" value="QKX54454.1"/>
    <property type="molecule type" value="Genomic_DNA"/>
</dbReference>